<keyword evidence="2" id="KW-1185">Reference proteome</keyword>
<reference evidence="1 2" key="1">
    <citation type="journal article" date="2024" name="Nat. Commun.">
        <title>Phylogenomics reveals the evolutionary origins of lichenization in chlorophyte algae.</title>
        <authorList>
            <person name="Puginier C."/>
            <person name="Libourel C."/>
            <person name="Otte J."/>
            <person name="Skaloud P."/>
            <person name="Haon M."/>
            <person name="Grisel S."/>
            <person name="Petersen M."/>
            <person name="Berrin J.G."/>
            <person name="Delaux P.M."/>
            <person name="Dal Grande F."/>
            <person name="Keller J."/>
        </authorList>
    </citation>
    <scope>NUCLEOTIDE SEQUENCE [LARGE SCALE GENOMIC DNA]</scope>
    <source>
        <strain evidence="1 2">SAG 2523</strain>
    </source>
</reference>
<name>A0AAW1SDF6_9CHLO</name>
<protein>
    <submittedName>
        <fullName evidence="1">Uncharacterized protein</fullName>
    </submittedName>
</protein>
<dbReference type="Proteomes" id="UP001485043">
    <property type="component" value="Unassembled WGS sequence"/>
</dbReference>
<dbReference type="AlphaFoldDB" id="A0AAW1SDF6"/>
<organism evidence="1 2">
    <name type="scientific">Apatococcus fuscideae</name>
    <dbReference type="NCBI Taxonomy" id="2026836"/>
    <lineage>
        <taxon>Eukaryota</taxon>
        <taxon>Viridiplantae</taxon>
        <taxon>Chlorophyta</taxon>
        <taxon>core chlorophytes</taxon>
        <taxon>Trebouxiophyceae</taxon>
        <taxon>Chlorellales</taxon>
        <taxon>Chlorellaceae</taxon>
        <taxon>Apatococcus</taxon>
    </lineage>
</organism>
<sequence>MNAAQEGSELQLIARSMDEWFVQLDRLPDFSPEQKDDLQEILNDPQRVKDPNALFSDPESAVRRLQKLLARTGQLPAQLYNRSRDLIEAHLCHLPSPKLPTNSQQQQGLPSSGASFLVLLNRHCKQSALFLT</sequence>
<dbReference type="EMBL" id="JALJOV010001657">
    <property type="protein sequence ID" value="KAK9843919.1"/>
    <property type="molecule type" value="Genomic_DNA"/>
</dbReference>
<accession>A0AAW1SDF6</accession>
<proteinExistence type="predicted"/>
<gene>
    <name evidence="1" type="ORF">WJX84_000153</name>
</gene>
<evidence type="ECO:0000313" key="1">
    <source>
        <dbReference type="EMBL" id="KAK9843919.1"/>
    </source>
</evidence>
<comment type="caution">
    <text evidence="1">The sequence shown here is derived from an EMBL/GenBank/DDBJ whole genome shotgun (WGS) entry which is preliminary data.</text>
</comment>
<evidence type="ECO:0000313" key="2">
    <source>
        <dbReference type="Proteomes" id="UP001485043"/>
    </source>
</evidence>